<dbReference type="OrthoDB" id="6577511at2"/>
<comment type="caution">
    <text evidence="1">The sequence shown here is derived from an EMBL/GenBank/DDBJ whole genome shotgun (WGS) entry which is preliminary data.</text>
</comment>
<evidence type="ECO:0000313" key="2">
    <source>
        <dbReference type="Proteomes" id="UP000078410"/>
    </source>
</evidence>
<protein>
    <submittedName>
        <fullName evidence="1">Uncharacterized protein</fullName>
    </submittedName>
</protein>
<accession>A0A1B7IHG8</accession>
<dbReference type="EMBL" id="LXER01000032">
    <property type="protein sequence ID" value="OAT28880.1"/>
    <property type="molecule type" value="Genomic_DNA"/>
</dbReference>
<gene>
    <name evidence="1" type="ORF">M975_3527</name>
</gene>
<dbReference type="Proteomes" id="UP000078410">
    <property type="component" value="Unassembled WGS sequence"/>
</dbReference>
<name>A0A1B7IHG8_9ENTR</name>
<evidence type="ECO:0000313" key="1">
    <source>
        <dbReference type="EMBL" id="OAT28880.1"/>
    </source>
</evidence>
<sequence length="149" mass="16805">MATTPTQTHTSENSPLTLSFDINTDFTVLADYCERFADSLIESAKPGERRVLCYRLAECLELLYSTLNDPIPEHLVESFTVDHIPAAVSTFEPEPEDLCRYCLTLANILNSHNFSAMEEKALTGLLFELTGHFADELRTPRFIRTAITM</sequence>
<dbReference type="AlphaFoldDB" id="A0A1B7IHG8"/>
<keyword evidence="2" id="KW-1185">Reference proteome</keyword>
<dbReference type="RefSeq" id="WP_064561203.1">
    <property type="nucleotide sequence ID" value="NZ_LXER01000032.1"/>
</dbReference>
<reference evidence="1 2" key="1">
    <citation type="submission" date="2016-04" db="EMBL/GenBank/DDBJ databases">
        <title>ATOL: Assembling a taxonomically balanced genome-scale reconstruction of the evolutionary history of the Enterobacteriaceae.</title>
        <authorList>
            <person name="Plunkett G.III."/>
            <person name="Neeno-Eckwall E.C."/>
            <person name="Glasner J.D."/>
            <person name="Perna N.T."/>
        </authorList>
    </citation>
    <scope>NUCLEOTIDE SEQUENCE [LARGE SCALE GENOMIC DNA]</scope>
    <source>
        <strain evidence="1 2">ATCC 51605</strain>
    </source>
</reference>
<dbReference type="PATRIC" id="fig|1354251.4.peg.3627"/>
<organism evidence="1 2">
    <name type="scientific">Buttiauxella brennerae ATCC 51605</name>
    <dbReference type="NCBI Taxonomy" id="1354251"/>
    <lineage>
        <taxon>Bacteria</taxon>
        <taxon>Pseudomonadati</taxon>
        <taxon>Pseudomonadota</taxon>
        <taxon>Gammaproteobacteria</taxon>
        <taxon>Enterobacterales</taxon>
        <taxon>Enterobacteriaceae</taxon>
        <taxon>Buttiauxella</taxon>
    </lineage>
</organism>
<proteinExistence type="predicted"/>